<dbReference type="PANTHER" id="PTHR43308">
    <property type="entry name" value="OUTER MEMBRANE PROTEIN ALPHA-RELATED"/>
    <property type="match status" value="1"/>
</dbReference>
<reference evidence="2 3" key="1">
    <citation type="submission" date="2018-11" db="EMBL/GenBank/DDBJ databases">
        <title>Whole genome sequencing of an environmental sample.</title>
        <authorList>
            <person name="Sarangi A.N."/>
            <person name="Singh D."/>
            <person name="Tripathy S."/>
        </authorList>
    </citation>
    <scope>NUCLEOTIDE SEQUENCE [LARGE SCALE GENOMIC DNA]</scope>
    <source>
        <strain evidence="2 3">Lakshadweep</strain>
    </source>
</reference>
<name>A0A4Q7EKH6_9CYAN</name>
<dbReference type="InterPro" id="IPR001119">
    <property type="entry name" value="SLH_dom"/>
</dbReference>
<evidence type="ECO:0000259" key="1">
    <source>
        <dbReference type="PROSITE" id="PS51272"/>
    </source>
</evidence>
<feature type="domain" description="SLH" evidence="1">
    <location>
        <begin position="315"/>
        <end position="378"/>
    </location>
</feature>
<comment type="caution">
    <text evidence="2">The sequence shown here is derived from an EMBL/GenBank/DDBJ whole genome shotgun (WGS) entry which is preliminary data.</text>
</comment>
<proteinExistence type="predicted"/>
<sequence>MVDQTRRIPFSLPALITAVTFQQSMASEGTRTYQQPSLKRVRYNELIMKSVKALKLMVAAAATTVGIMGSFTSAQAIDFQAVEVDESSMISVAIPAGSLVPYKLWLIRETQPGANCFSVNGDNPGIVEPLWQVNSGCGAGFDSNAYSIRVGGEELRGQYALTVEERNGELLLLGKPLRGRSFVIGRTGGIVPGGYMEIDLDPGWRITQRFYDGSRLSHFYYTNDASLASLLDDGPIVTDPTPPTTPPTTPPQYPFPDIQRDIYAAEITAAYNMGIVAGGTDGNFDPLRPVTREEAASIVVEALRTRGFTIPDTTTRAPFPDVPANRWSAAKISALASRGILAGDPSGLFRPTDTVTRAEVMSMLRRASEQIVAAGSQDVRAARLTPTGDVFNFSDTAGHWNQETIAMMSAYCNIATPYNERGTAFQPNAASLRNYTTAATFRMVDCGATPLP</sequence>
<evidence type="ECO:0000313" key="3">
    <source>
        <dbReference type="Proteomes" id="UP000292459"/>
    </source>
</evidence>
<dbReference type="AlphaFoldDB" id="A0A4Q7EKH6"/>
<organism evidence="2 3">
    <name type="scientific">Leptolyngbya iicbica LK</name>
    <dbReference type="NCBI Taxonomy" id="2294035"/>
    <lineage>
        <taxon>Bacteria</taxon>
        <taxon>Bacillati</taxon>
        <taxon>Cyanobacteriota</taxon>
        <taxon>Cyanophyceae</taxon>
        <taxon>Leptolyngbyales</taxon>
        <taxon>Leptolyngbyaceae</taxon>
        <taxon>Leptolyngbya group</taxon>
        <taxon>Leptolyngbya</taxon>
        <taxon>Leptolyngbya iicbica</taxon>
    </lineage>
</organism>
<dbReference type="PROSITE" id="PS51272">
    <property type="entry name" value="SLH"/>
    <property type="match status" value="3"/>
</dbReference>
<evidence type="ECO:0000313" key="2">
    <source>
        <dbReference type="EMBL" id="RZM82309.1"/>
    </source>
</evidence>
<gene>
    <name evidence="2" type="ORF">DYY88_03405</name>
</gene>
<feature type="domain" description="SLH" evidence="1">
    <location>
        <begin position="388"/>
        <end position="452"/>
    </location>
</feature>
<accession>A0A4Q7EKH6</accession>
<dbReference type="InterPro" id="IPR051465">
    <property type="entry name" value="Cell_Envelope_Struct_Comp"/>
</dbReference>
<dbReference type="Pfam" id="PF12565">
    <property type="entry name" value="DUF3747"/>
    <property type="match status" value="1"/>
</dbReference>
<dbReference type="OrthoDB" id="9759810at2"/>
<dbReference type="EMBL" id="QVFV01000001">
    <property type="protein sequence ID" value="RZM82309.1"/>
    <property type="molecule type" value="Genomic_DNA"/>
</dbReference>
<dbReference type="PANTHER" id="PTHR43308:SF5">
    <property type="entry name" value="S-LAYER PROTEIN _ PEPTIDOGLYCAN ENDO-BETA-N-ACETYLGLUCOSAMINIDASE"/>
    <property type="match status" value="1"/>
</dbReference>
<protein>
    <submittedName>
        <fullName evidence="2">DUF3747 domain-containing protein</fullName>
    </submittedName>
</protein>
<dbReference type="Proteomes" id="UP000292459">
    <property type="component" value="Unassembled WGS sequence"/>
</dbReference>
<dbReference type="InterPro" id="IPR022222">
    <property type="entry name" value="DUF3747"/>
</dbReference>
<feature type="domain" description="SLH" evidence="1">
    <location>
        <begin position="250"/>
        <end position="313"/>
    </location>
</feature>
<dbReference type="Pfam" id="PF00395">
    <property type="entry name" value="SLH"/>
    <property type="match status" value="2"/>
</dbReference>
<keyword evidence="3" id="KW-1185">Reference proteome</keyword>